<feature type="transmembrane region" description="Helical" evidence="2">
    <location>
        <begin position="591"/>
        <end position="613"/>
    </location>
</feature>
<keyword evidence="2" id="KW-1133">Transmembrane helix</keyword>
<feature type="transmembrane region" description="Helical" evidence="2">
    <location>
        <begin position="345"/>
        <end position="366"/>
    </location>
</feature>
<evidence type="ECO:0000256" key="1">
    <source>
        <dbReference type="SAM" id="MobiDB-lite"/>
    </source>
</evidence>
<comment type="caution">
    <text evidence="3">The sequence shown here is derived from an EMBL/GenBank/DDBJ whole genome shotgun (WGS) entry which is preliminary data.</text>
</comment>
<feature type="transmembrane region" description="Helical" evidence="2">
    <location>
        <begin position="310"/>
        <end position="333"/>
    </location>
</feature>
<evidence type="ECO:0000313" key="3">
    <source>
        <dbReference type="EMBL" id="NKY96290.1"/>
    </source>
</evidence>
<feature type="transmembrane region" description="Helical" evidence="2">
    <location>
        <begin position="472"/>
        <end position="493"/>
    </location>
</feature>
<dbReference type="EMBL" id="JAAXPG010000001">
    <property type="protein sequence ID" value="NKY96290.1"/>
    <property type="molecule type" value="Genomic_DNA"/>
</dbReference>
<dbReference type="Proteomes" id="UP000553209">
    <property type="component" value="Unassembled WGS sequence"/>
</dbReference>
<dbReference type="InterPro" id="IPR029058">
    <property type="entry name" value="AB_hydrolase_fold"/>
</dbReference>
<dbReference type="SUPFAM" id="SSF53474">
    <property type="entry name" value="alpha/beta-Hydrolases"/>
    <property type="match status" value="1"/>
</dbReference>
<gene>
    <name evidence="3" type="ORF">HGB44_01165</name>
</gene>
<feature type="transmembrane region" description="Helical" evidence="2">
    <location>
        <begin position="271"/>
        <end position="290"/>
    </location>
</feature>
<protein>
    <recommendedName>
        <fullName evidence="5">Integral membrane protein</fullName>
    </recommendedName>
</protein>
<feature type="transmembrane region" description="Helical" evidence="2">
    <location>
        <begin position="112"/>
        <end position="130"/>
    </location>
</feature>
<name>A0A7X6M8E3_9ACTN</name>
<feature type="transmembrane region" description="Helical" evidence="2">
    <location>
        <begin position="151"/>
        <end position="173"/>
    </location>
</feature>
<dbReference type="RefSeq" id="WP_061083255.1">
    <property type="nucleotide sequence ID" value="NZ_JAAXPG010000001.1"/>
</dbReference>
<feature type="transmembrane region" description="Helical" evidence="2">
    <location>
        <begin position="211"/>
        <end position="229"/>
    </location>
</feature>
<organism evidence="3 4">
    <name type="scientific">Nocardiopsis alborubida</name>
    <dbReference type="NCBI Taxonomy" id="146802"/>
    <lineage>
        <taxon>Bacteria</taxon>
        <taxon>Bacillati</taxon>
        <taxon>Actinomycetota</taxon>
        <taxon>Actinomycetes</taxon>
        <taxon>Streptosporangiales</taxon>
        <taxon>Nocardiopsidaceae</taxon>
        <taxon>Nocardiopsis</taxon>
    </lineage>
</organism>
<feature type="transmembrane region" description="Helical" evidence="2">
    <location>
        <begin position="534"/>
        <end position="554"/>
    </location>
</feature>
<proteinExistence type="predicted"/>
<evidence type="ECO:0000313" key="4">
    <source>
        <dbReference type="Proteomes" id="UP000553209"/>
    </source>
</evidence>
<feature type="compositionally biased region" description="Pro residues" evidence="1">
    <location>
        <begin position="30"/>
        <end position="39"/>
    </location>
</feature>
<sequence length="832" mass="87199">MSDLAEPLSPYEPEPTAPAPRSPGTSPDEASPPPVPTGPGSPVAERVELRVHGVSGGQAEELLDVEPAMRVGGDRLAGFFRWRRESDTETVPGVRREIFAWGNLTSGRSSRAFWLLLLPFMLVNVAYWMRPGRMDRDPTGARLLANNAYGGGVRLLALSLTVLITLAAAGIGMDLVAWQCASGQGEECVRARPWLAFLGSPSSVLSAPGPALLVGAVLPLVLIVVLWLLSRRTAADYEVVESPIPPRPSAAAPLSHKGFWRNSETMARLRSAHISAALGTVAALLVVPALRHDLGPSTAGPPDGPGPWMVGALLSALLAAVVTLSTLSVLVPGTDPRWNARADRVCRLLRDATLVLGLAVAAYALWPRPEWAASGRLPGNGAILNTLFAIQAVLVLVMLAAALFLFASDRSHGGAAMRGLAGPATAALGALLGGGFSAALVYQGSLALSGCGTLATPEVDCLPLSVPAAYSWLQLAFALEAAIALVVVGVLALRLRRDTRSHLEGVTEDYARSVRDRRTWDIAHARAAGRMTEALPWVLAAFLLPVVALGVLVLHSTLSGHLPAGAASATTAVSAVSSVPGEVRGFAQGTVSGLIGVGSLLGGAALVALAWIGRSAYRDRPTRQAVGSVWDVGTFWPRAAHPLAPPSYAERAVPQLCARVALLCREGTDVVLSGHSQGSVLAAATVWQLPTDCLGRIALITHGSPLDRLYARYFPAYFGPGPFADLRERVTDWRNLWRVTDAIAGPVRTLGPSVGARAAHVVERAEPLPDPRSYDALPGEARRPEILGHSYYTGDPAYSAELRRVLDAMEARALRAASAGSADSEASAGSAG</sequence>
<feature type="transmembrane region" description="Helical" evidence="2">
    <location>
        <begin position="419"/>
        <end position="442"/>
    </location>
</feature>
<dbReference type="AlphaFoldDB" id="A0A7X6M8E3"/>
<keyword evidence="2" id="KW-0472">Membrane</keyword>
<evidence type="ECO:0008006" key="5">
    <source>
        <dbReference type="Google" id="ProtNLM"/>
    </source>
</evidence>
<feature type="region of interest" description="Disordered" evidence="1">
    <location>
        <begin position="1"/>
        <end position="43"/>
    </location>
</feature>
<accession>A0A7X6M8E3</accession>
<feature type="transmembrane region" description="Helical" evidence="2">
    <location>
        <begin position="386"/>
        <end position="407"/>
    </location>
</feature>
<keyword evidence="2" id="KW-0812">Transmembrane</keyword>
<evidence type="ECO:0000256" key="2">
    <source>
        <dbReference type="SAM" id="Phobius"/>
    </source>
</evidence>
<keyword evidence="4" id="KW-1185">Reference proteome</keyword>
<reference evidence="3 4" key="1">
    <citation type="submission" date="2020-04" db="EMBL/GenBank/DDBJ databases">
        <title>MicrobeNet Type strains.</title>
        <authorList>
            <person name="Nicholson A.C."/>
        </authorList>
    </citation>
    <scope>NUCLEOTIDE SEQUENCE [LARGE SCALE GENOMIC DNA]</scope>
    <source>
        <strain evidence="3 4">ATCC 23612</strain>
    </source>
</reference>
<feature type="compositionally biased region" description="Pro residues" evidence="1">
    <location>
        <begin position="10"/>
        <end position="21"/>
    </location>
</feature>